<feature type="transmembrane region" description="Helical" evidence="1">
    <location>
        <begin position="55"/>
        <end position="77"/>
    </location>
</feature>
<evidence type="ECO:0000313" key="3">
    <source>
        <dbReference type="Proteomes" id="UP000464317"/>
    </source>
</evidence>
<organism evidence="2 3">
    <name type="scientific">Mycoplasmopsis felis</name>
    <dbReference type="NCBI Taxonomy" id="33923"/>
    <lineage>
        <taxon>Bacteria</taxon>
        <taxon>Bacillati</taxon>
        <taxon>Mycoplasmatota</taxon>
        <taxon>Mycoplasmoidales</taxon>
        <taxon>Metamycoplasmataceae</taxon>
        <taxon>Mycoplasmopsis</taxon>
    </lineage>
</organism>
<dbReference type="AlphaFoldDB" id="A0A809SEQ8"/>
<protein>
    <submittedName>
        <fullName evidence="2">Uncharacterized protein</fullName>
    </submittedName>
</protein>
<dbReference type="RefSeq" id="WP_161553078.1">
    <property type="nucleotide sequence ID" value="NZ_AP022325.1"/>
</dbReference>
<keyword evidence="1" id="KW-1133">Transmembrane helix</keyword>
<evidence type="ECO:0000313" key="2">
    <source>
        <dbReference type="EMBL" id="BBU47588.1"/>
    </source>
</evidence>
<evidence type="ECO:0000256" key="1">
    <source>
        <dbReference type="SAM" id="Phobius"/>
    </source>
</evidence>
<feature type="transmembrane region" description="Helical" evidence="1">
    <location>
        <begin position="89"/>
        <end position="106"/>
    </location>
</feature>
<dbReference type="KEGG" id="mfel:JPM2_2810"/>
<gene>
    <name evidence="2" type="ORF">JPM2_2810</name>
</gene>
<dbReference type="Proteomes" id="UP000464317">
    <property type="component" value="Chromosome"/>
</dbReference>
<keyword evidence="1" id="KW-0812">Transmembrane</keyword>
<proteinExistence type="predicted"/>
<keyword evidence="1" id="KW-0472">Membrane</keyword>
<sequence>MLKEIKSNKLVWRLCTEVVSIKWFRIKDNVIILLLIFIGTINIDCSLFDAHNKNLSLLILIRVGLFFMHIDVKFDLYILFISKLFFNKYSYILVFLNQSSLFYNYLDFLEFLYMMNTSSYTNPLYKIVKTLIKVF</sequence>
<dbReference type="EMBL" id="AP022325">
    <property type="protein sequence ID" value="BBU47588.1"/>
    <property type="molecule type" value="Genomic_DNA"/>
</dbReference>
<reference evidence="2 3" key="1">
    <citation type="submission" date="2020-01" db="EMBL/GenBank/DDBJ databases">
        <title>Complete genome sequence of Mycoplasma felis strain Myco-2.</title>
        <authorList>
            <person name="Kinoshita Y."/>
            <person name="Niwa H."/>
            <person name="Uchida-Fujii E."/>
            <person name="Nukada T."/>
        </authorList>
    </citation>
    <scope>NUCLEOTIDE SEQUENCE [LARGE SCALE GENOMIC DNA]</scope>
    <source>
        <strain evidence="2 3">Myco-2</strain>
    </source>
</reference>
<name>A0A809SEQ8_9BACT</name>
<feature type="transmembrane region" description="Helical" evidence="1">
    <location>
        <begin position="30"/>
        <end position="49"/>
    </location>
</feature>
<accession>A0A809SEQ8</accession>
<keyword evidence="3" id="KW-1185">Reference proteome</keyword>